<accession>A0ABV8B876</accession>
<gene>
    <name evidence="1" type="ORF">ACFOU2_20290</name>
</gene>
<dbReference type="Proteomes" id="UP001595752">
    <property type="component" value="Unassembled WGS sequence"/>
</dbReference>
<comment type="caution">
    <text evidence="1">The sequence shown here is derived from an EMBL/GenBank/DDBJ whole genome shotgun (WGS) entry which is preliminary data.</text>
</comment>
<reference evidence="2" key="1">
    <citation type="journal article" date="2019" name="Int. J. Syst. Evol. Microbiol.">
        <title>The Global Catalogue of Microorganisms (GCM) 10K type strain sequencing project: providing services to taxonomists for standard genome sequencing and annotation.</title>
        <authorList>
            <consortium name="The Broad Institute Genomics Platform"/>
            <consortium name="The Broad Institute Genome Sequencing Center for Infectious Disease"/>
            <person name="Wu L."/>
            <person name="Ma J."/>
        </authorList>
    </citation>
    <scope>NUCLEOTIDE SEQUENCE [LARGE SCALE GENOMIC DNA]</scope>
    <source>
        <strain evidence="2">CCUG 61889</strain>
    </source>
</reference>
<name>A0ABV8B876_9BACI</name>
<proteinExistence type="predicted"/>
<dbReference type="RefSeq" id="WP_377918080.1">
    <property type="nucleotide sequence ID" value="NZ_JBHRZT010000072.1"/>
</dbReference>
<protein>
    <submittedName>
        <fullName evidence="1">Uncharacterized protein</fullName>
    </submittedName>
</protein>
<evidence type="ECO:0000313" key="2">
    <source>
        <dbReference type="Proteomes" id="UP001595752"/>
    </source>
</evidence>
<sequence length="93" mass="10699">MTFNGALVNEQDVTFAIVVVEESVFNHTNHHIEKVRSSFTPYFPNVPIILMAHNSHGRPMYHGRTDMVVFLVGMDFRRISWKRYGAVEPAHSL</sequence>
<organism evidence="1 2">
    <name type="scientific">Bacillus songklensis</name>
    <dbReference type="NCBI Taxonomy" id="1069116"/>
    <lineage>
        <taxon>Bacteria</taxon>
        <taxon>Bacillati</taxon>
        <taxon>Bacillota</taxon>
        <taxon>Bacilli</taxon>
        <taxon>Bacillales</taxon>
        <taxon>Bacillaceae</taxon>
        <taxon>Bacillus</taxon>
    </lineage>
</organism>
<dbReference type="EMBL" id="JBHRZT010000072">
    <property type="protein sequence ID" value="MFC3885684.1"/>
    <property type="molecule type" value="Genomic_DNA"/>
</dbReference>
<evidence type="ECO:0000313" key="1">
    <source>
        <dbReference type="EMBL" id="MFC3885684.1"/>
    </source>
</evidence>
<keyword evidence="2" id="KW-1185">Reference proteome</keyword>